<dbReference type="Proteomes" id="UP000252519">
    <property type="component" value="Unassembled WGS sequence"/>
</dbReference>
<sequence>MFSAGLLFLFFNIATASPRECIDDTTYDKAKEVLDPLAKQMLDKMPSKPSYDCEMERAVLIKMTIDDEIMEQTYPGVHYKHFLEFETTKSGRTDKTEPSVLVQEALKQWSGDLEKRQASKFGCNIDRDEDSETTSFKIGCIFN</sequence>
<accession>A0A368GZ44</accession>
<feature type="signal peptide" evidence="1">
    <location>
        <begin position="1"/>
        <end position="16"/>
    </location>
</feature>
<dbReference type="EMBL" id="JOJR01000049">
    <property type="protein sequence ID" value="RCN48285.1"/>
    <property type="molecule type" value="Genomic_DNA"/>
</dbReference>
<protein>
    <recommendedName>
        <fullName evidence="4">SCP domain-containing protein</fullName>
    </recommendedName>
</protein>
<gene>
    <name evidence="2" type="ORF">ANCCAN_05700</name>
</gene>
<proteinExistence type="predicted"/>
<dbReference type="OrthoDB" id="10424372at2759"/>
<dbReference type="Pfam" id="PF17641">
    <property type="entry name" value="ASPRs"/>
    <property type="match status" value="1"/>
</dbReference>
<evidence type="ECO:0000313" key="3">
    <source>
        <dbReference type="Proteomes" id="UP000252519"/>
    </source>
</evidence>
<organism evidence="2 3">
    <name type="scientific">Ancylostoma caninum</name>
    <name type="common">Dog hookworm</name>
    <dbReference type="NCBI Taxonomy" id="29170"/>
    <lineage>
        <taxon>Eukaryota</taxon>
        <taxon>Metazoa</taxon>
        <taxon>Ecdysozoa</taxon>
        <taxon>Nematoda</taxon>
        <taxon>Chromadorea</taxon>
        <taxon>Rhabditida</taxon>
        <taxon>Rhabditina</taxon>
        <taxon>Rhabditomorpha</taxon>
        <taxon>Strongyloidea</taxon>
        <taxon>Ancylostomatidae</taxon>
        <taxon>Ancylostomatinae</taxon>
        <taxon>Ancylostoma</taxon>
    </lineage>
</organism>
<reference evidence="2 3" key="1">
    <citation type="submission" date="2014-10" db="EMBL/GenBank/DDBJ databases">
        <title>Draft genome of the hookworm Ancylostoma caninum.</title>
        <authorList>
            <person name="Mitreva M."/>
        </authorList>
    </citation>
    <scope>NUCLEOTIDE SEQUENCE [LARGE SCALE GENOMIC DNA]</scope>
    <source>
        <strain evidence="2 3">Baltimore</strain>
    </source>
</reference>
<dbReference type="InterPro" id="IPR035109">
    <property type="entry name" value="ASPR"/>
</dbReference>
<feature type="chain" id="PRO_5016885465" description="SCP domain-containing protein" evidence="1">
    <location>
        <begin position="17"/>
        <end position="143"/>
    </location>
</feature>
<comment type="caution">
    <text evidence="2">The sequence shown here is derived from an EMBL/GenBank/DDBJ whole genome shotgun (WGS) entry which is preliminary data.</text>
</comment>
<dbReference type="AlphaFoldDB" id="A0A368GZ44"/>
<name>A0A368GZ44_ANCCA</name>
<keyword evidence="1" id="KW-0732">Signal</keyword>
<evidence type="ECO:0000313" key="2">
    <source>
        <dbReference type="EMBL" id="RCN48285.1"/>
    </source>
</evidence>
<evidence type="ECO:0000256" key="1">
    <source>
        <dbReference type="SAM" id="SignalP"/>
    </source>
</evidence>
<evidence type="ECO:0008006" key="4">
    <source>
        <dbReference type="Google" id="ProtNLM"/>
    </source>
</evidence>
<keyword evidence="3" id="KW-1185">Reference proteome</keyword>